<organism evidence="1 2">
    <name type="scientific">Eumeta variegata</name>
    <name type="common">Bagworm moth</name>
    <name type="synonym">Eumeta japonica</name>
    <dbReference type="NCBI Taxonomy" id="151549"/>
    <lineage>
        <taxon>Eukaryota</taxon>
        <taxon>Metazoa</taxon>
        <taxon>Ecdysozoa</taxon>
        <taxon>Arthropoda</taxon>
        <taxon>Hexapoda</taxon>
        <taxon>Insecta</taxon>
        <taxon>Pterygota</taxon>
        <taxon>Neoptera</taxon>
        <taxon>Endopterygota</taxon>
        <taxon>Lepidoptera</taxon>
        <taxon>Glossata</taxon>
        <taxon>Ditrysia</taxon>
        <taxon>Tineoidea</taxon>
        <taxon>Psychidae</taxon>
        <taxon>Oiketicinae</taxon>
        <taxon>Eumeta</taxon>
    </lineage>
</organism>
<name>A0A4C1Y4Z0_EUMVA</name>
<evidence type="ECO:0000313" key="2">
    <source>
        <dbReference type="Proteomes" id="UP000299102"/>
    </source>
</evidence>
<protein>
    <submittedName>
        <fullName evidence="1">Uncharacterized protein</fullName>
    </submittedName>
</protein>
<evidence type="ECO:0000313" key="1">
    <source>
        <dbReference type="EMBL" id="GBP70423.1"/>
    </source>
</evidence>
<proteinExistence type="predicted"/>
<accession>A0A4C1Y4Z0</accession>
<sequence length="326" mass="37098">MSLNTDYVRLRSVTRAPRAPRGGKGREFCLERSRKHQSVLRLAQTIDSRCVWALRITPSNCKGRVVDALEPRVTFAARQRHAARFGATTRRVQSRIVKQKMNTFDIDQREEPITAGEERIPLGDHKLDIARRDDFPPENYPVRNARTCFRNFQKFKPCESNIVSRQKDIKAFALFSGRGARGVECGRRPFHASFCFYNETVNAVPRLGVRYVANNIRFPKQGHVNGRAARHLPRDVTRRNCLRGQTRGAGGERGHVRVDRSWITPVVGVKASVMTEETTSLNRTSFAEHIKSSVSDVETTSSLTSAWWAQDLAPLSEINRLREIML</sequence>
<dbReference type="EMBL" id="BGZK01001073">
    <property type="protein sequence ID" value="GBP70423.1"/>
    <property type="molecule type" value="Genomic_DNA"/>
</dbReference>
<dbReference type="Proteomes" id="UP000299102">
    <property type="component" value="Unassembled WGS sequence"/>
</dbReference>
<dbReference type="AlphaFoldDB" id="A0A4C1Y4Z0"/>
<reference evidence="1 2" key="1">
    <citation type="journal article" date="2019" name="Commun. Biol.">
        <title>The bagworm genome reveals a unique fibroin gene that provides high tensile strength.</title>
        <authorList>
            <person name="Kono N."/>
            <person name="Nakamura H."/>
            <person name="Ohtoshi R."/>
            <person name="Tomita M."/>
            <person name="Numata K."/>
            <person name="Arakawa K."/>
        </authorList>
    </citation>
    <scope>NUCLEOTIDE SEQUENCE [LARGE SCALE GENOMIC DNA]</scope>
</reference>
<comment type="caution">
    <text evidence="1">The sequence shown here is derived from an EMBL/GenBank/DDBJ whole genome shotgun (WGS) entry which is preliminary data.</text>
</comment>
<keyword evidence="2" id="KW-1185">Reference proteome</keyword>
<gene>
    <name evidence="1" type="ORF">EVAR_89738_1</name>
</gene>